<dbReference type="Gene3D" id="2.60.120.40">
    <property type="match status" value="1"/>
</dbReference>
<protein>
    <submittedName>
        <fullName evidence="3">Peptidase_G2, IMC autoproteolytic cleavage domain</fullName>
    </submittedName>
</protein>
<evidence type="ECO:0000256" key="1">
    <source>
        <dbReference type="SAM" id="MobiDB-lite"/>
    </source>
</evidence>
<proteinExistence type="predicted"/>
<dbReference type="InterPro" id="IPR021865">
    <property type="entry name" value="Peptidase_G2"/>
</dbReference>
<evidence type="ECO:0000313" key="3">
    <source>
        <dbReference type="EMBL" id="SDM12654.1"/>
    </source>
</evidence>
<accession>A0A1G9QNR0</accession>
<feature type="region of interest" description="Disordered" evidence="1">
    <location>
        <begin position="253"/>
        <end position="279"/>
    </location>
</feature>
<sequence length="513" mass="53506">MNAFLQIERQTAGFIPAGNNVIFDSSLYSEGDILYTAATGEIALSQVGTFIVQWFVAVQSSIEAASSVFAVSVAGEGRAIIGNSPLKTGATAGYAIVRVDAAPVTIALVNQSGKDVWYSTVTPVKSSLIVFRGTGLEHLVDGSTAGSLAGIGTYFDYVMGEYAVALGYLSRASGLASHAEGYNTAAAGIGAHAEGANTSAPTDGAHAEGIGGVASGQSSHAEGDNTTATDLGSHSEGRYTTAAGLASHAQNGYTQSSSQYSHAEGISTTSSGPASHAEGVQTTTAGFQGAHIMGTYGDAEMNFSWFLANGSGSARGLAAKILTTGEAYIDQNWNGGGADYAEMFESADGAEIEPGYFVALDDGEHEKIKVFNASVDDYVLGVTSAAPGFLGNAGELRWEGKYLTDQWGRIQYQETEIPDLIHESTGTVILPAHTQTRPVLNPEFDPETPYLPRSRRPEWVPVGLLGKLRVRDDGTCAPGGYCRPNETGVATSSADGYRVLKRTGTGQVMILFR</sequence>
<organism evidence="3 4">
    <name type="scientific">Dendrosporobacter quercicolus</name>
    <dbReference type="NCBI Taxonomy" id="146817"/>
    <lineage>
        <taxon>Bacteria</taxon>
        <taxon>Bacillati</taxon>
        <taxon>Bacillota</taxon>
        <taxon>Negativicutes</taxon>
        <taxon>Selenomonadales</taxon>
        <taxon>Sporomusaceae</taxon>
        <taxon>Dendrosporobacter</taxon>
    </lineage>
</organism>
<evidence type="ECO:0000313" key="4">
    <source>
        <dbReference type="Proteomes" id="UP000214880"/>
    </source>
</evidence>
<feature type="domain" description="Peptidase G2 IMC autoproteolytic cleavage" evidence="2">
    <location>
        <begin position="291"/>
        <end position="501"/>
    </location>
</feature>
<dbReference type="OrthoDB" id="2942004at2"/>
<feature type="compositionally biased region" description="Polar residues" evidence="1">
    <location>
        <begin position="215"/>
        <end position="232"/>
    </location>
</feature>
<dbReference type="Gene3D" id="4.10.80.40">
    <property type="entry name" value="succinate dehydrogenase protein domain"/>
    <property type="match status" value="1"/>
</dbReference>
<dbReference type="AlphaFoldDB" id="A0A1G9QNR0"/>
<reference evidence="3 4" key="1">
    <citation type="submission" date="2016-10" db="EMBL/GenBank/DDBJ databases">
        <authorList>
            <person name="de Groot N.N."/>
        </authorList>
    </citation>
    <scope>NUCLEOTIDE SEQUENCE [LARGE SCALE GENOMIC DNA]</scope>
    <source>
        <strain evidence="3 4">DSM 1736</strain>
    </source>
</reference>
<keyword evidence="4" id="KW-1185">Reference proteome</keyword>
<dbReference type="Gene3D" id="2.40.300.10">
    <property type="entry name" value="Head decoration protein D"/>
    <property type="match status" value="1"/>
</dbReference>
<dbReference type="InterPro" id="IPR011049">
    <property type="entry name" value="Serralysin-like_metalloprot_C"/>
</dbReference>
<name>A0A1G9QNR0_9FIRM</name>
<dbReference type="InterPro" id="IPR008983">
    <property type="entry name" value="Tumour_necrosis_fac-like_dom"/>
</dbReference>
<gene>
    <name evidence="3" type="ORF">SAMN04488502_102246</name>
</gene>
<dbReference type="STRING" id="146817.SAMN04488502_102246"/>
<feature type="region of interest" description="Disordered" evidence="1">
    <location>
        <begin position="197"/>
        <end position="236"/>
    </location>
</feature>
<evidence type="ECO:0000259" key="2">
    <source>
        <dbReference type="Pfam" id="PF11962"/>
    </source>
</evidence>
<dbReference type="EMBL" id="FNHB01000002">
    <property type="protein sequence ID" value="SDM12654.1"/>
    <property type="molecule type" value="Genomic_DNA"/>
</dbReference>
<dbReference type="Gene3D" id="2.150.10.10">
    <property type="entry name" value="Serralysin-like metalloprotease, C-terminal"/>
    <property type="match status" value="1"/>
</dbReference>
<dbReference type="Proteomes" id="UP000214880">
    <property type="component" value="Unassembled WGS sequence"/>
</dbReference>
<dbReference type="Pfam" id="PF11962">
    <property type="entry name" value="Peptidase_G2"/>
    <property type="match status" value="1"/>
</dbReference>
<dbReference type="RefSeq" id="WP_092070608.1">
    <property type="nucleotide sequence ID" value="NZ_FNHB01000002.1"/>
</dbReference>
<dbReference type="SUPFAM" id="SSF101967">
    <property type="entry name" value="Adhesin YadA, collagen-binding domain"/>
    <property type="match status" value="1"/>
</dbReference>
<feature type="compositionally biased region" description="Polar residues" evidence="1">
    <location>
        <begin position="253"/>
        <end position="273"/>
    </location>
</feature>